<evidence type="ECO:0000259" key="2">
    <source>
        <dbReference type="Pfam" id="PF13188"/>
    </source>
</evidence>
<proteinExistence type="predicted"/>
<organism evidence="3 4">
    <name type="scientific">Lichenibacterium ramalinae</name>
    <dbReference type="NCBI Taxonomy" id="2316527"/>
    <lineage>
        <taxon>Bacteria</taxon>
        <taxon>Pseudomonadati</taxon>
        <taxon>Pseudomonadota</taxon>
        <taxon>Alphaproteobacteria</taxon>
        <taxon>Hyphomicrobiales</taxon>
        <taxon>Lichenihabitantaceae</taxon>
        <taxon>Lichenibacterium</taxon>
    </lineage>
</organism>
<dbReference type="EMBL" id="QYBC01000005">
    <property type="protein sequence ID" value="RYB06014.1"/>
    <property type="molecule type" value="Genomic_DNA"/>
</dbReference>
<dbReference type="Proteomes" id="UP000289411">
    <property type="component" value="Unassembled WGS sequence"/>
</dbReference>
<name>A0A4Q2RDV6_9HYPH</name>
<evidence type="ECO:0000313" key="4">
    <source>
        <dbReference type="Proteomes" id="UP000289411"/>
    </source>
</evidence>
<accession>A0A4Q2RDV6</accession>
<dbReference type="SUPFAM" id="SSF55781">
    <property type="entry name" value="GAF domain-like"/>
    <property type="match status" value="1"/>
</dbReference>
<dbReference type="SUPFAM" id="SSF55785">
    <property type="entry name" value="PYP-like sensor domain (PAS domain)"/>
    <property type="match status" value="2"/>
</dbReference>
<keyword evidence="4" id="KW-1185">Reference proteome</keyword>
<dbReference type="RefSeq" id="WP_129218523.1">
    <property type="nucleotide sequence ID" value="NZ_QYBC01000005.1"/>
</dbReference>
<dbReference type="InterPro" id="IPR035965">
    <property type="entry name" value="PAS-like_dom_sf"/>
</dbReference>
<feature type="domain" description="PAS" evidence="2">
    <location>
        <begin position="288"/>
        <end position="332"/>
    </location>
</feature>
<reference evidence="3 4" key="2">
    <citation type="submission" date="2019-02" db="EMBL/GenBank/DDBJ databases">
        <title>'Lichenibacterium ramalinii' gen. nov. sp. nov., 'Lichenibacterium minor' gen. nov. sp. nov.</title>
        <authorList>
            <person name="Pankratov T."/>
        </authorList>
    </citation>
    <scope>NUCLEOTIDE SEQUENCE [LARGE SCALE GENOMIC DNA]</scope>
    <source>
        <strain evidence="3 4">RmlP001</strain>
    </source>
</reference>
<evidence type="ECO:0000256" key="1">
    <source>
        <dbReference type="SAM" id="MobiDB-lite"/>
    </source>
</evidence>
<comment type="caution">
    <text evidence="3">The sequence shown here is derived from an EMBL/GenBank/DDBJ whole genome shotgun (WGS) entry which is preliminary data.</text>
</comment>
<dbReference type="AlphaFoldDB" id="A0A4Q2RDV6"/>
<feature type="region of interest" description="Disordered" evidence="1">
    <location>
        <begin position="1"/>
        <end position="32"/>
    </location>
</feature>
<protein>
    <submittedName>
        <fullName evidence="3">PAS domain-containing protein</fullName>
    </submittedName>
</protein>
<reference evidence="3 4" key="1">
    <citation type="submission" date="2018-09" db="EMBL/GenBank/DDBJ databases">
        <authorList>
            <person name="Grouzdev D.S."/>
            <person name="Krutkina M.S."/>
        </authorList>
    </citation>
    <scope>NUCLEOTIDE SEQUENCE [LARGE SCALE GENOMIC DNA]</scope>
    <source>
        <strain evidence="3 4">RmlP001</strain>
    </source>
</reference>
<sequence>MATATLHSLRDRMIPPAARRPAAARPGRPVPEVRSPEAARVLGLAADLFGVSVAALVLAGPDGFRVETVSSPEGWRAEDAIAAAHRLFEVLATSEPSDQARRGGVMEEVAPGRGFLAATPILSTAGRCLGAVCLMDSGRTTLLSGLQRRLFGEFGDLIAPALGAAPAVPAGEAAARDSAALLQGIADAEPDAFALFDADGRCLLRNARFDALLGTASAPAAALPGARGCEASWIALHLARDVPPVGVYRAALPDGTWLSVEERRGAHGRSLLARVEARDAFGGEGDMQQLFERCPLPMFVFHRDTRAILAVNAAALALYGWDRDAFLALDLDGIGPVTAAPEPDAGQGGWTHRTRDGRALAVSGRTIDLDHRGRPAVLVTVTAEPSEAAGRAA</sequence>
<dbReference type="InterPro" id="IPR000014">
    <property type="entry name" value="PAS"/>
</dbReference>
<evidence type="ECO:0000313" key="3">
    <source>
        <dbReference type="EMBL" id="RYB06014.1"/>
    </source>
</evidence>
<dbReference type="Pfam" id="PF13188">
    <property type="entry name" value="PAS_8"/>
    <property type="match status" value="1"/>
</dbReference>
<gene>
    <name evidence="3" type="ORF">D3272_07410</name>
</gene>
<feature type="compositionally biased region" description="Low complexity" evidence="1">
    <location>
        <begin position="15"/>
        <end position="27"/>
    </location>
</feature>
<dbReference type="OrthoDB" id="1496333at2"/>